<dbReference type="EMBL" id="JBIQWL010000001">
    <property type="protein sequence ID" value="MFH8249583.1"/>
    <property type="molecule type" value="Genomic_DNA"/>
</dbReference>
<proteinExistence type="predicted"/>
<keyword evidence="4" id="KW-1185">Reference proteome</keyword>
<reference evidence="3 4" key="1">
    <citation type="submission" date="2024-09" db="EMBL/GenBank/DDBJ databases">
        <authorList>
            <person name="Pan X."/>
        </authorList>
    </citation>
    <scope>NUCLEOTIDE SEQUENCE [LARGE SCALE GENOMIC DNA]</scope>
    <source>
        <strain evidence="3 4">B2969</strain>
    </source>
</reference>
<feature type="region of interest" description="Disordered" evidence="1">
    <location>
        <begin position="52"/>
        <end position="73"/>
    </location>
</feature>
<feature type="transmembrane region" description="Helical" evidence="2">
    <location>
        <begin position="83"/>
        <end position="100"/>
    </location>
</feature>
<gene>
    <name evidence="3" type="ORF">ACH3VR_04355</name>
</gene>
<dbReference type="Proteomes" id="UP001610861">
    <property type="component" value="Unassembled WGS sequence"/>
</dbReference>
<keyword evidence="2" id="KW-0472">Membrane</keyword>
<sequence>MHAATVMSASAKATQRRTTTAVIAIIVRPSAMATKVQNAVARSLALKSEALPKTPTAPDQTVRGAGPDARETASAARRCSDTILRMARVVWVATGMAWAFRSLLDLLSPRYFHPVSPLDYLAVWSFTAALLLTGPAVVCLSRLSWSRSVRVIAIATGAGAVLAGLANAAEDALRVRGIGDIFVAGMLVLVAGLLACTAILAIFRNWRLAAAFALLSAGVLVSFALPGGGLLVLLALLAVAARPAWFTVTPGDPPDSRRAARR</sequence>
<feature type="transmembrane region" description="Helical" evidence="2">
    <location>
        <begin position="120"/>
        <end position="139"/>
    </location>
</feature>
<dbReference type="RefSeq" id="WP_396639517.1">
    <property type="nucleotide sequence ID" value="NZ_JBIQWL010000001.1"/>
</dbReference>
<keyword evidence="2" id="KW-1133">Transmembrane helix</keyword>
<feature type="transmembrane region" description="Helical" evidence="2">
    <location>
        <begin position="181"/>
        <end position="203"/>
    </location>
</feature>
<comment type="caution">
    <text evidence="3">The sequence shown here is derived from an EMBL/GenBank/DDBJ whole genome shotgun (WGS) entry which is preliminary data.</text>
</comment>
<feature type="transmembrane region" description="Helical" evidence="2">
    <location>
        <begin position="151"/>
        <end position="169"/>
    </location>
</feature>
<evidence type="ECO:0000313" key="4">
    <source>
        <dbReference type="Proteomes" id="UP001610861"/>
    </source>
</evidence>
<evidence type="ECO:0000256" key="2">
    <source>
        <dbReference type="SAM" id="Phobius"/>
    </source>
</evidence>
<feature type="transmembrane region" description="Helical" evidence="2">
    <location>
        <begin position="210"/>
        <end position="240"/>
    </location>
</feature>
<protein>
    <submittedName>
        <fullName evidence="3">Uncharacterized protein</fullName>
    </submittedName>
</protein>
<name>A0ABW7Q601_9MICO</name>
<accession>A0ABW7Q601</accession>
<organism evidence="3 4">
    <name type="scientific">Microbacterium alkaliflavum</name>
    <dbReference type="NCBI Taxonomy" id="3248839"/>
    <lineage>
        <taxon>Bacteria</taxon>
        <taxon>Bacillati</taxon>
        <taxon>Actinomycetota</taxon>
        <taxon>Actinomycetes</taxon>
        <taxon>Micrococcales</taxon>
        <taxon>Microbacteriaceae</taxon>
        <taxon>Microbacterium</taxon>
    </lineage>
</organism>
<keyword evidence="2" id="KW-0812">Transmembrane</keyword>
<evidence type="ECO:0000313" key="3">
    <source>
        <dbReference type="EMBL" id="MFH8249583.1"/>
    </source>
</evidence>
<evidence type="ECO:0000256" key="1">
    <source>
        <dbReference type="SAM" id="MobiDB-lite"/>
    </source>
</evidence>